<dbReference type="RefSeq" id="WP_132022636.1">
    <property type="nucleotide sequence ID" value="NZ_CP016605.1"/>
</dbReference>
<proteinExistence type="predicted"/>
<dbReference type="Proteomes" id="UP000294841">
    <property type="component" value="Unassembled WGS sequence"/>
</dbReference>
<name>A0A4R2N167_9PAST</name>
<dbReference type="PANTHER" id="PTHR37530:SF1">
    <property type="entry name" value="OUTER MEMBRANE PROTEIN SLP"/>
    <property type="match status" value="1"/>
</dbReference>
<comment type="caution">
    <text evidence="2">The sequence shown here is derived from an EMBL/GenBank/DDBJ whole genome shotgun (WGS) entry which is preliminary data.</text>
</comment>
<dbReference type="PIRSF" id="PIRSF004982">
    <property type="entry name" value="SlP"/>
    <property type="match status" value="1"/>
</dbReference>
<dbReference type="OrthoDB" id="5295757at2"/>
<sequence length="181" mass="21206">MKKIIILCLLSLGITGCISAPKGLEREQFQIQDIQEIQNDDYLCQCKKARLAGKVLNAIALKDKMKIEILSYPVSRFSAKPAIYSVPNGRFIAYINGFVDPEILKDQYMSFSGVLVKTEQGKIDQANYLYPVLKVDNYKRWKLVEEYYYDPEDLADYREQRLRWGFGAFWRPEPKLRWNLY</sequence>
<dbReference type="NCBIfam" id="TIGR00752">
    <property type="entry name" value="slp"/>
    <property type="match status" value="1"/>
</dbReference>
<accession>A0A4R2N167</accession>
<evidence type="ECO:0000313" key="2">
    <source>
        <dbReference type="EMBL" id="TCP13256.1"/>
    </source>
</evidence>
<dbReference type="InterPro" id="IPR004658">
    <property type="entry name" value="OMP_Slp"/>
</dbReference>
<reference evidence="2 3" key="1">
    <citation type="submission" date="2019-03" db="EMBL/GenBank/DDBJ databases">
        <title>Genomic Encyclopedia of Type Strains, Phase IV (KMG-IV): sequencing the most valuable type-strain genomes for metagenomic binning, comparative biology and taxonomic classification.</title>
        <authorList>
            <person name="Goeker M."/>
        </authorList>
    </citation>
    <scope>NUCLEOTIDE SEQUENCE [LARGE SCALE GENOMIC DNA]</scope>
    <source>
        <strain evidence="2 3">DSM 28231</strain>
    </source>
</reference>
<keyword evidence="1" id="KW-0732">Signal</keyword>
<dbReference type="Pfam" id="PF03843">
    <property type="entry name" value="Slp"/>
    <property type="match status" value="1"/>
</dbReference>
<dbReference type="AlphaFoldDB" id="A0A4R2N167"/>
<keyword evidence="3" id="KW-1185">Reference proteome</keyword>
<dbReference type="PANTHER" id="PTHR37530">
    <property type="entry name" value="OUTER MEMBRANE PROTEIN SLP"/>
    <property type="match status" value="1"/>
</dbReference>
<dbReference type="GO" id="GO:0019867">
    <property type="term" value="C:outer membrane"/>
    <property type="evidence" value="ECO:0007669"/>
    <property type="project" value="InterPro"/>
</dbReference>
<evidence type="ECO:0000313" key="3">
    <source>
        <dbReference type="Proteomes" id="UP000294841"/>
    </source>
</evidence>
<keyword evidence="2" id="KW-0449">Lipoprotein</keyword>
<gene>
    <name evidence="2" type="ORF">EV697_102130</name>
</gene>
<organism evidence="2 3">
    <name type="scientific">Bisgaardia hudsonensis</name>
    <dbReference type="NCBI Taxonomy" id="109472"/>
    <lineage>
        <taxon>Bacteria</taxon>
        <taxon>Pseudomonadati</taxon>
        <taxon>Pseudomonadota</taxon>
        <taxon>Gammaproteobacteria</taxon>
        <taxon>Pasteurellales</taxon>
        <taxon>Pasteurellaceae</taxon>
        <taxon>Bisgaardia</taxon>
    </lineage>
</organism>
<protein>
    <submittedName>
        <fullName evidence="2">Outer membrane lipoprotein</fullName>
    </submittedName>
</protein>
<dbReference type="EMBL" id="SLXI01000002">
    <property type="protein sequence ID" value="TCP13256.1"/>
    <property type="molecule type" value="Genomic_DNA"/>
</dbReference>
<dbReference type="PROSITE" id="PS51257">
    <property type="entry name" value="PROKAR_LIPOPROTEIN"/>
    <property type="match status" value="1"/>
</dbReference>
<evidence type="ECO:0000256" key="1">
    <source>
        <dbReference type="SAM" id="SignalP"/>
    </source>
</evidence>
<feature type="signal peptide" evidence="1">
    <location>
        <begin position="1"/>
        <end position="19"/>
    </location>
</feature>
<feature type="chain" id="PRO_5020900871" evidence="1">
    <location>
        <begin position="20"/>
        <end position="181"/>
    </location>
</feature>